<dbReference type="EMBL" id="CP091871">
    <property type="protein sequence ID" value="WEU40875.1"/>
    <property type="molecule type" value="Genomic_DNA"/>
</dbReference>
<evidence type="ECO:0000256" key="3">
    <source>
        <dbReference type="ARBA" id="ARBA00022679"/>
    </source>
</evidence>
<evidence type="ECO:0000256" key="8">
    <source>
        <dbReference type="RuleBase" id="RU362026"/>
    </source>
</evidence>
<comment type="catalytic activity">
    <reaction evidence="7 8">
        <text>a 2'-deoxycytidine in DNA + S-adenosyl-L-methionine = an N(4)-methyl-2'-deoxycytidine in DNA + S-adenosyl-L-homocysteine + H(+)</text>
        <dbReference type="Rhea" id="RHEA:16857"/>
        <dbReference type="Rhea" id="RHEA-COMP:11369"/>
        <dbReference type="Rhea" id="RHEA-COMP:13674"/>
        <dbReference type="ChEBI" id="CHEBI:15378"/>
        <dbReference type="ChEBI" id="CHEBI:57856"/>
        <dbReference type="ChEBI" id="CHEBI:59789"/>
        <dbReference type="ChEBI" id="CHEBI:85452"/>
        <dbReference type="ChEBI" id="CHEBI:137933"/>
        <dbReference type="EC" id="2.1.1.113"/>
    </reaction>
</comment>
<dbReference type="GO" id="GO:0003677">
    <property type="term" value="F:DNA binding"/>
    <property type="evidence" value="ECO:0007669"/>
    <property type="project" value="UniProtKB-KW"/>
</dbReference>
<reference evidence="10" key="2">
    <citation type="journal article" date="2022" name="Nat. Microbiol.">
        <title>A closed Candidatus Odinarchaeum chromosome exposes Asgard archaeal viruses.</title>
        <authorList>
            <person name="Tamarit D."/>
            <person name="Caceres E.F."/>
            <person name="Krupovic M."/>
            <person name="Nijland R."/>
            <person name="Eme L."/>
            <person name="Robinson N.P."/>
            <person name="Ettema T.J.G."/>
        </authorList>
    </citation>
    <scope>NUCLEOTIDE SEQUENCE</scope>
    <source>
        <strain evidence="10">LCB_4</strain>
    </source>
</reference>
<dbReference type="REBASE" id="965953">
    <property type="entry name" value="M.OyeLCB4ORF2885P"/>
</dbReference>
<organism evidence="10 11">
    <name type="scientific">Odinarchaeota yellowstonii (strain LCB_4)</name>
    <dbReference type="NCBI Taxonomy" id="1841599"/>
    <lineage>
        <taxon>Archaea</taxon>
        <taxon>Promethearchaeati</taxon>
        <taxon>Candidatus Odinarchaeota</taxon>
        <taxon>Candidatus Odinarchaeia</taxon>
        <taxon>Candidatus Odinarchaeales</taxon>
        <taxon>Candidatus Odinarchaeaceae</taxon>
        <taxon>Candidatus Odinarchaeum</taxon>
    </lineage>
</organism>
<evidence type="ECO:0000256" key="7">
    <source>
        <dbReference type="ARBA" id="ARBA00049120"/>
    </source>
</evidence>
<reference evidence="10" key="1">
    <citation type="journal article" date="2017" name="Nature">
        <title>Asgard archaea illuminate the origin of eukaryotic cellular complexity.</title>
        <authorList>
            <person name="Zaremba-Niedzwiedzka K."/>
            <person name="Caceres E.F."/>
            <person name="Saw J.H."/>
            <person name="Backstrom D."/>
            <person name="Juzokaite L."/>
            <person name="Vancaester E."/>
            <person name="Seitz K.W."/>
            <person name="Anantharaman K."/>
            <person name="Starnawski P."/>
            <person name="Kjeldsen K.U."/>
            <person name="Scott M.B."/>
            <person name="Nunoura T."/>
            <person name="Banfield J.F."/>
            <person name="Schramm A."/>
            <person name="Baker B.J."/>
            <person name="Spang A."/>
            <person name="Ettema T.J.G."/>
        </authorList>
    </citation>
    <scope>NUCLEOTIDE SEQUENCE</scope>
    <source>
        <strain evidence="10">LCB_4</strain>
    </source>
</reference>
<evidence type="ECO:0000256" key="6">
    <source>
        <dbReference type="ARBA" id="ARBA00023125"/>
    </source>
</evidence>
<accession>A0AAF0D389</accession>
<evidence type="ECO:0000256" key="4">
    <source>
        <dbReference type="ARBA" id="ARBA00022691"/>
    </source>
</evidence>
<evidence type="ECO:0000256" key="1">
    <source>
        <dbReference type="ARBA" id="ARBA00010203"/>
    </source>
</evidence>
<name>A0AAF0D389_ODILC</name>
<feature type="domain" description="DNA methylase N-4/N-6" evidence="9">
    <location>
        <begin position="23"/>
        <end position="267"/>
    </location>
</feature>
<keyword evidence="6" id="KW-0238">DNA-binding</keyword>
<comment type="similarity">
    <text evidence="1">Belongs to the N(4)/N(6)-methyltransferase family. N(4) subfamily.</text>
</comment>
<evidence type="ECO:0000313" key="10">
    <source>
        <dbReference type="EMBL" id="WEU40875.1"/>
    </source>
</evidence>
<evidence type="ECO:0000256" key="5">
    <source>
        <dbReference type="ARBA" id="ARBA00022747"/>
    </source>
</evidence>
<sequence length="345" mass="39923">METEHILLFQDSRDLSNISSNSVDLIVTSPPYPMVVMWDNLFSTLNNNISSALHRGDGDLAFELMHKELDKVWVESYRVLKPGGMACIIIGDSTRTVNGDFQLFTSHTRITSKCLTLGFKALPVIIWRKQTNAPNKFMGSGMLPTGAYVTLEHEYILIFRKNSKRIFKTVKDKRKRDESAYFWEERNKWFSDVWLDLKGVKQNLKNSKLRDRSAAYPFELAYRLINMFSIKDDTVLDPFLGTATTTLAAIASQRNSIGVELDSTLQNHIINKILNSKNSLNTYIEERLQRHMSFIQQYIESHGEPKYINQNYGFPVVTRQEEKIKFPTIKRIFQKEPCKIIVEYS</sequence>
<dbReference type="Gene3D" id="3.40.50.150">
    <property type="entry name" value="Vaccinia Virus protein VP39"/>
    <property type="match status" value="1"/>
</dbReference>
<dbReference type="InterPro" id="IPR002941">
    <property type="entry name" value="DNA_methylase_N4/N6"/>
</dbReference>
<dbReference type="PRINTS" id="PR00508">
    <property type="entry name" value="S21N4MTFRASE"/>
</dbReference>
<dbReference type="GO" id="GO:0015667">
    <property type="term" value="F:site-specific DNA-methyltransferase (cytosine-N4-specific) activity"/>
    <property type="evidence" value="ECO:0007669"/>
    <property type="project" value="UniProtKB-EC"/>
</dbReference>
<dbReference type="Pfam" id="PF01555">
    <property type="entry name" value="N6_N4_Mtase"/>
    <property type="match status" value="1"/>
</dbReference>
<dbReference type="KEGG" id="oyw:OdinLCB4_002885"/>
<evidence type="ECO:0000256" key="2">
    <source>
        <dbReference type="ARBA" id="ARBA00022603"/>
    </source>
</evidence>
<dbReference type="InterPro" id="IPR029063">
    <property type="entry name" value="SAM-dependent_MTases_sf"/>
</dbReference>
<dbReference type="InterPro" id="IPR017985">
    <property type="entry name" value="MeTrfase_CN4_CS"/>
</dbReference>
<evidence type="ECO:0000313" key="11">
    <source>
        <dbReference type="Proteomes" id="UP000186851"/>
    </source>
</evidence>
<evidence type="ECO:0000259" key="9">
    <source>
        <dbReference type="Pfam" id="PF01555"/>
    </source>
</evidence>
<dbReference type="Proteomes" id="UP000186851">
    <property type="component" value="Chromosome"/>
</dbReference>
<keyword evidence="4 8" id="KW-0949">S-adenosyl-L-methionine</keyword>
<dbReference type="SUPFAM" id="SSF53335">
    <property type="entry name" value="S-adenosyl-L-methionine-dependent methyltransferases"/>
    <property type="match status" value="1"/>
</dbReference>
<protein>
    <recommendedName>
        <fullName evidence="8">Type II methyltransferase</fullName>
        <ecNumber evidence="8">2.1.1.113</ecNumber>
    </recommendedName>
    <alternativeName>
        <fullName evidence="8">N-4 cytosine-specific methyltransferase</fullName>
    </alternativeName>
</protein>
<keyword evidence="5 8" id="KW-0680">Restriction system</keyword>
<dbReference type="AlphaFoldDB" id="A0AAF0D389"/>
<keyword evidence="2 8" id="KW-0489">Methyltransferase</keyword>
<dbReference type="EC" id="2.1.1.113" evidence="8"/>
<dbReference type="InterPro" id="IPR001091">
    <property type="entry name" value="RM_Methyltransferase"/>
</dbReference>
<keyword evidence="3" id="KW-0808">Transferase</keyword>
<dbReference type="GO" id="GO:0009307">
    <property type="term" value="P:DNA restriction-modification system"/>
    <property type="evidence" value="ECO:0007669"/>
    <property type="project" value="UniProtKB-KW"/>
</dbReference>
<gene>
    <name evidence="10" type="ORF">OdinLCB4_002885</name>
</gene>
<dbReference type="PROSITE" id="PS00093">
    <property type="entry name" value="N4_MTASE"/>
    <property type="match status" value="1"/>
</dbReference>
<dbReference type="GO" id="GO:0008170">
    <property type="term" value="F:N-methyltransferase activity"/>
    <property type="evidence" value="ECO:0007669"/>
    <property type="project" value="InterPro"/>
</dbReference>
<dbReference type="GO" id="GO:0032259">
    <property type="term" value="P:methylation"/>
    <property type="evidence" value="ECO:0007669"/>
    <property type="project" value="UniProtKB-KW"/>
</dbReference>
<proteinExistence type="inferred from homology"/>